<dbReference type="Proteomes" id="UP001235939">
    <property type="component" value="Chromosome 02"/>
</dbReference>
<feature type="compositionally biased region" description="Acidic residues" evidence="3">
    <location>
        <begin position="244"/>
        <end position="259"/>
    </location>
</feature>
<sequence length="407" mass="47545">DITAFWGLEYSWSMAATWLQHGGWSWNGSYNMTVTWRLEHGCDMAGTWRQEYVYNMQPMNVGYDLTATCRLENGWRLEHGCNIRLRHGWNMKAGVYLQHAVHGMSTAWRLEHGFNKKVKHVYNTQPVIQINSASTENSGRDMELEYNSIMSTSPITKTIKGLTFNLTGEEPYAFFRNILSEFFFVNNYFRYTEEPKPSENEDTSPEDMELSPDNDLMGTFFDENDPEFEKAIENKISNENPKEMDEEVKEEEEEELEDEPISKDKGILPSFLNQKLVVQKERELTAGENWNHLKAPELTEELKNEITILNHKRAIDPKTFFKRTAVTKEIPKHFHYGTIIESRSEYLAPGTRKESKKSLVDTLMENAEWQKSVKSRVADVMSKHGRMKRIRNIKIKGLKRRRKKHGL</sequence>
<gene>
    <name evidence="5" type="ORF">LAZ67_2002084</name>
</gene>
<evidence type="ECO:0000256" key="2">
    <source>
        <dbReference type="ARBA" id="ARBA00023242"/>
    </source>
</evidence>
<evidence type="ECO:0000313" key="5">
    <source>
        <dbReference type="EMBL" id="UYV62832.1"/>
    </source>
</evidence>
<feature type="domain" description="Fcf2 pre-rRNA processing C-terminal" evidence="4">
    <location>
        <begin position="284"/>
        <end position="375"/>
    </location>
</feature>
<name>A0ABY6K1S7_9ARAC</name>
<dbReference type="PANTHER" id="PTHR21686:SF12">
    <property type="entry name" value="DEOXYNUCLEOTIDYLTRANSFERASE TERMINAL-INTERACTING PROTEIN 2"/>
    <property type="match status" value="1"/>
</dbReference>
<organism evidence="5 6">
    <name type="scientific">Cordylochernes scorpioides</name>
    <dbReference type="NCBI Taxonomy" id="51811"/>
    <lineage>
        <taxon>Eukaryota</taxon>
        <taxon>Metazoa</taxon>
        <taxon>Ecdysozoa</taxon>
        <taxon>Arthropoda</taxon>
        <taxon>Chelicerata</taxon>
        <taxon>Arachnida</taxon>
        <taxon>Pseudoscorpiones</taxon>
        <taxon>Cheliferoidea</taxon>
        <taxon>Chernetidae</taxon>
        <taxon>Cordylochernes</taxon>
    </lineage>
</organism>
<dbReference type="InterPro" id="IPR039883">
    <property type="entry name" value="Fcf2/DNTTIP2"/>
</dbReference>
<protein>
    <submittedName>
        <fullName evidence="5">DNTTIP2</fullName>
    </submittedName>
</protein>
<dbReference type="Pfam" id="PF08698">
    <property type="entry name" value="Fcf2"/>
    <property type="match status" value="1"/>
</dbReference>
<feature type="non-terminal residue" evidence="5">
    <location>
        <position position="1"/>
    </location>
</feature>
<proteinExistence type="predicted"/>
<evidence type="ECO:0000256" key="3">
    <source>
        <dbReference type="SAM" id="MobiDB-lite"/>
    </source>
</evidence>
<dbReference type="PANTHER" id="PTHR21686">
    <property type="entry name" value="DEOXYNUCLEOTIDYLTRANSFERASE TERMINAL-INTERACTING PROTEIN 2"/>
    <property type="match status" value="1"/>
</dbReference>
<evidence type="ECO:0000313" key="6">
    <source>
        <dbReference type="Proteomes" id="UP001235939"/>
    </source>
</evidence>
<dbReference type="InterPro" id="IPR014810">
    <property type="entry name" value="Fcf2_C"/>
</dbReference>
<feature type="region of interest" description="Disordered" evidence="3">
    <location>
        <begin position="237"/>
        <end position="261"/>
    </location>
</feature>
<accession>A0ABY6K1S7</accession>
<evidence type="ECO:0000259" key="4">
    <source>
        <dbReference type="Pfam" id="PF08698"/>
    </source>
</evidence>
<evidence type="ECO:0000256" key="1">
    <source>
        <dbReference type="ARBA" id="ARBA00004604"/>
    </source>
</evidence>
<dbReference type="EMBL" id="CP092864">
    <property type="protein sequence ID" value="UYV62832.1"/>
    <property type="molecule type" value="Genomic_DNA"/>
</dbReference>
<keyword evidence="2" id="KW-0539">Nucleus</keyword>
<keyword evidence="6" id="KW-1185">Reference proteome</keyword>
<comment type="subcellular location">
    <subcellularLocation>
        <location evidence="1">Nucleus</location>
        <location evidence="1">Nucleolus</location>
    </subcellularLocation>
</comment>
<reference evidence="5 6" key="1">
    <citation type="submission" date="2022-01" db="EMBL/GenBank/DDBJ databases">
        <title>A chromosomal length assembly of Cordylochernes scorpioides.</title>
        <authorList>
            <person name="Zeh D."/>
            <person name="Zeh J."/>
        </authorList>
    </citation>
    <scope>NUCLEOTIDE SEQUENCE [LARGE SCALE GENOMIC DNA]</scope>
    <source>
        <strain evidence="5">IN4F17</strain>
        <tissue evidence="5">Whole Body</tissue>
    </source>
</reference>